<evidence type="ECO:0000259" key="2">
    <source>
        <dbReference type="Pfam" id="PF17288"/>
    </source>
</evidence>
<dbReference type="Proteomes" id="UP000195141">
    <property type="component" value="Chromosome"/>
</dbReference>
<name>A0A242K350_9ENTE</name>
<dbReference type="AlphaFoldDB" id="A0A242K350"/>
<dbReference type="PANTHER" id="PTHR39184">
    <property type="match status" value="1"/>
</dbReference>
<evidence type="ECO:0000313" key="3">
    <source>
        <dbReference type="EMBL" id="OTP13429.1"/>
    </source>
</evidence>
<dbReference type="InterPro" id="IPR027417">
    <property type="entry name" value="P-loop_NTPase"/>
</dbReference>
<dbReference type="RefSeq" id="WP_086349927.1">
    <property type="nucleotide sequence ID" value="NZ_CP147247.1"/>
</dbReference>
<dbReference type="Gene3D" id="3.30.420.280">
    <property type="match status" value="1"/>
</dbReference>
<accession>A0A242K350</accession>
<dbReference type="Gene3D" id="3.40.50.300">
    <property type="entry name" value="P-loop containing nucleotide triphosphate hydrolases"/>
    <property type="match status" value="1"/>
</dbReference>
<reference evidence="4" key="3">
    <citation type="submission" date="2024-03" db="EMBL/GenBank/DDBJ databases">
        <title>The Genome Sequence of Enterococcus sp. DIV0242b.</title>
        <authorList>
            <consortium name="The Broad Institute Genomics Platform"/>
            <consortium name="The Broad Institute Microbial Omics Core"/>
            <consortium name="The Broad Institute Genomic Center for Infectious Diseases"/>
            <person name="Earl A."/>
            <person name="Manson A."/>
            <person name="Gilmore M."/>
            <person name="Schwartman J."/>
            <person name="Shea T."/>
            <person name="Abouelleil A."/>
            <person name="Cao P."/>
            <person name="Chapman S."/>
            <person name="Cusick C."/>
            <person name="Young S."/>
            <person name="Neafsey D."/>
            <person name="Nusbaum C."/>
            <person name="Birren B."/>
        </authorList>
    </citation>
    <scope>NUCLEOTIDE SEQUENCE</scope>
    <source>
        <strain evidence="4">9E7_DIV0242</strain>
    </source>
</reference>
<evidence type="ECO:0000259" key="1">
    <source>
        <dbReference type="Pfam" id="PF04466"/>
    </source>
</evidence>
<dbReference type="InterPro" id="IPR052380">
    <property type="entry name" value="Viral_DNA_packaging_terminase"/>
</dbReference>
<gene>
    <name evidence="4" type="ORF">A5888_001908</name>
    <name evidence="3" type="ORF">A5888_002907</name>
</gene>
<reference evidence="4" key="2">
    <citation type="submission" date="2017-05" db="EMBL/GenBank/DDBJ databases">
        <authorList>
            <consortium name="The Broad Institute Genomics Platform"/>
            <consortium name="The Broad Institute Genomic Center for Infectious Diseases"/>
            <person name="Earl A."/>
            <person name="Manson A."/>
            <person name="Schwartman J."/>
            <person name="Gilmore M."/>
            <person name="Abouelleil A."/>
            <person name="Cao P."/>
            <person name="Chapman S."/>
            <person name="Cusick C."/>
            <person name="Shea T."/>
            <person name="Young S."/>
            <person name="Neafsey D."/>
            <person name="Nusbaum C."/>
            <person name="Birren B."/>
        </authorList>
    </citation>
    <scope>NUCLEOTIDE SEQUENCE</scope>
    <source>
        <strain evidence="4">9E7_DIV0242</strain>
    </source>
</reference>
<feature type="domain" description="Phage terminase large subunit N-terminal" evidence="1">
    <location>
        <begin position="33"/>
        <end position="232"/>
    </location>
</feature>
<dbReference type="Pfam" id="PF04466">
    <property type="entry name" value="Terminase_3"/>
    <property type="match status" value="1"/>
</dbReference>
<dbReference type="EMBL" id="CP147247">
    <property type="protein sequence ID" value="WYJ90180.1"/>
    <property type="molecule type" value="Genomic_DNA"/>
</dbReference>
<dbReference type="InterPro" id="IPR006437">
    <property type="entry name" value="Phage_terminase_lsu"/>
</dbReference>
<protein>
    <submittedName>
        <fullName evidence="3">PBSX family phage terminase, large subunit</fullName>
    </submittedName>
</protein>
<dbReference type="OrthoDB" id="9768556at2"/>
<reference evidence="3" key="1">
    <citation type="submission" date="2017-05" db="EMBL/GenBank/DDBJ databases">
        <title>The Genome Sequence of Enterococcus sp. 9E7_DIV0242.</title>
        <authorList>
            <consortium name="The Broad Institute Genomics Platform"/>
            <consortium name="The Broad Institute Genomic Center for Infectious Diseases"/>
            <person name="Earl A."/>
            <person name="Manson A."/>
            <person name="Schwartman J."/>
            <person name="Gilmore M."/>
            <person name="Abouelleil A."/>
            <person name="Cao P."/>
            <person name="Chapman S."/>
            <person name="Cusick C."/>
            <person name="Shea T."/>
            <person name="Young S."/>
            <person name="Neafsey D."/>
            <person name="Nusbaum C."/>
            <person name="Birren B."/>
        </authorList>
    </citation>
    <scope>NUCLEOTIDE SEQUENCE [LARGE SCALE GENOMIC DNA]</scope>
    <source>
        <strain evidence="3">9E7_DIV0242</strain>
    </source>
</reference>
<dbReference type="EMBL" id="NGMM01000005">
    <property type="protein sequence ID" value="OTP13429.1"/>
    <property type="molecule type" value="Genomic_DNA"/>
</dbReference>
<dbReference type="InterPro" id="IPR035413">
    <property type="entry name" value="Terminase_L_C"/>
</dbReference>
<sequence length="428" mass="50268">MQTKKKPKIILEFPFPSKVFNKHMFDIRDDYSKFTEIHYGGASSGKSHGVVQKVVLKACKEWKHPRKVLFTRKVGRSIKDSIFADVQACLSDFGILGRCKVNNTDYRITLPNGAEFLFKGMDDPEKIKSIKGLSDVVMEEATEFNLEDYTQLTLRLRERKHKQRQIYLMFNPVSKLNWVFKYFFEQTIDPLRTVIFHTTYKNNRFLDDDTRQVIEDLEKRNPAYYRIYALGEFATLDKLIFPTYEKKVINRRSIRHLPSFFGLDFGFENDPSAFMHVKIDEKNKTLYILEEYVKKHMLNDDIAEMIKSRGYGKEFIYADSAESKSITEIRLKGIDRIQKVQKGKGSIMQGIQFINQYKIVVDDQCFKTIEELENYTWKKDKKTGEYINEPVDTYNHTLDAVRYALSTAIFKLKESTITNKIQAVKAYF</sequence>
<dbReference type="NCBIfam" id="TIGR01547">
    <property type="entry name" value="phage_term_2"/>
    <property type="match status" value="1"/>
</dbReference>
<keyword evidence="5" id="KW-1185">Reference proteome</keyword>
<dbReference type="InterPro" id="IPR035412">
    <property type="entry name" value="Terminase_L_N"/>
</dbReference>
<organism evidence="3">
    <name type="scientific">Candidatus Enterococcus clewellii</name>
    <dbReference type="NCBI Taxonomy" id="1834193"/>
    <lineage>
        <taxon>Bacteria</taxon>
        <taxon>Bacillati</taxon>
        <taxon>Bacillota</taxon>
        <taxon>Bacilli</taxon>
        <taxon>Lactobacillales</taxon>
        <taxon>Enterococcaceae</taxon>
        <taxon>Enterococcus</taxon>
    </lineage>
</organism>
<proteinExistence type="predicted"/>
<dbReference type="PANTHER" id="PTHR39184:SF1">
    <property type="entry name" value="PBSX PHAGE TERMINASE LARGE SUBUNIT"/>
    <property type="match status" value="1"/>
</dbReference>
<evidence type="ECO:0000313" key="5">
    <source>
        <dbReference type="Proteomes" id="UP000195141"/>
    </source>
</evidence>
<feature type="domain" description="Phage terminase large subunit C-terminal" evidence="2">
    <location>
        <begin position="264"/>
        <end position="406"/>
    </location>
</feature>
<dbReference type="Pfam" id="PF17288">
    <property type="entry name" value="Terminase_3C"/>
    <property type="match status" value="1"/>
</dbReference>
<evidence type="ECO:0000313" key="4">
    <source>
        <dbReference type="EMBL" id="WYJ90180.1"/>
    </source>
</evidence>